<keyword evidence="2" id="KW-1185">Reference proteome</keyword>
<reference evidence="1 2" key="1">
    <citation type="journal article" date="2023" name="Plants (Basel)">
        <title>Bridging the Gap: Combining Genomics and Transcriptomics Approaches to Understand Stylosanthes scabra, an Orphan Legume from the Brazilian Caatinga.</title>
        <authorList>
            <person name="Ferreira-Neto J.R.C."/>
            <person name="da Silva M.D."/>
            <person name="Binneck E."/>
            <person name="de Melo N.F."/>
            <person name="da Silva R.H."/>
            <person name="de Melo A.L.T.M."/>
            <person name="Pandolfi V."/>
            <person name="Bustamante F.O."/>
            <person name="Brasileiro-Vidal A.C."/>
            <person name="Benko-Iseppon A.M."/>
        </authorList>
    </citation>
    <scope>NUCLEOTIDE SEQUENCE [LARGE SCALE GENOMIC DNA]</scope>
    <source>
        <tissue evidence="1">Leaves</tissue>
    </source>
</reference>
<gene>
    <name evidence="1" type="ORF">PIB30_012565</name>
</gene>
<sequence>MTMVIKFTLPSINSNYQRAGFGCVLRDDLENWIKGCNGLIPIPSVLRAELFAIWRATRMMDLSRGDANRDLFSKIFEVIQWKWNAGIILKRLTEWRTC</sequence>
<dbReference type="Gene3D" id="3.30.420.10">
    <property type="entry name" value="Ribonuclease H-like superfamily/Ribonuclease H"/>
    <property type="match status" value="1"/>
</dbReference>
<proteinExistence type="predicted"/>
<dbReference type="InterPro" id="IPR036397">
    <property type="entry name" value="RNaseH_sf"/>
</dbReference>
<name>A0ABU6W6S9_9FABA</name>
<comment type="caution">
    <text evidence="1">The sequence shown here is derived from an EMBL/GenBank/DDBJ whole genome shotgun (WGS) entry which is preliminary data.</text>
</comment>
<evidence type="ECO:0000313" key="2">
    <source>
        <dbReference type="Proteomes" id="UP001341840"/>
    </source>
</evidence>
<evidence type="ECO:0000313" key="1">
    <source>
        <dbReference type="EMBL" id="MED6180688.1"/>
    </source>
</evidence>
<protein>
    <submittedName>
        <fullName evidence="1">Uncharacterized protein</fullName>
    </submittedName>
</protein>
<accession>A0ABU6W6S9</accession>
<dbReference type="Proteomes" id="UP001341840">
    <property type="component" value="Unassembled WGS sequence"/>
</dbReference>
<dbReference type="EMBL" id="JASCZI010181274">
    <property type="protein sequence ID" value="MED6180688.1"/>
    <property type="molecule type" value="Genomic_DNA"/>
</dbReference>
<organism evidence="1 2">
    <name type="scientific">Stylosanthes scabra</name>
    <dbReference type="NCBI Taxonomy" id="79078"/>
    <lineage>
        <taxon>Eukaryota</taxon>
        <taxon>Viridiplantae</taxon>
        <taxon>Streptophyta</taxon>
        <taxon>Embryophyta</taxon>
        <taxon>Tracheophyta</taxon>
        <taxon>Spermatophyta</taxon>
        <taxon>Magnoliopsida</taxon>
        <taxon>eudicotyledons</taxon>
        <taxon>Gunneridae</taxon>
        <taxon>Pentapetalae</taxon>
        <taxon>rosids</taxon>
        <taxon>fabids</taxon>
        <taxon>Fabales</taxon>
        <taxon>Fabaceae</taxon>
        <taxon>Papilionoideae</taxon>
        <taxon>50 kb inversion clade</taxon>
        <taxon>dalbergioids sensu lato</taxon>
        <taxon>Dalbergieae</taxon>
        <taxon>Pterocarpus clade</taxon>
        <taxon>Stylosanthes</taxon>
    </lineage>
</organism>